<reference evidence="1" key="1">
    <citation type="submission" date="2021-02" db="EMBL/GenBank/DDBJ databases">
        <authorList>
            <consortium name="DOE Joint Genome Institute"/>
            <person name="Ahrendt S."/>
            <person name="Looney B.P."/>
            <person name="Miyauchi S."/>
            <person name="Morin E."/>
            <person name="Drula E."/>
            <person name="Courty P.E."/>
            <person name="Chicoki N."/>
            <person name="Fauchery L."/>
            <person name="Kohler A."/>
            <person name="Kuo A."/>
            <person name="Labutti K."/>
            <person name="Pangilinan J."/>
            <person name="Lipzen A."/>
            <person name="Riley R."/>
            <person name="Andreopoulos W."/>
            <person name="He G."/>
            <person name="Johnson J."/>
            <person name="Barry K.W."/>
            <person name="Grigoriev I.V."/>
            <person name="Nagy L."/>
            <person name="Hibbett D."/>
            <person name="Henrissat B."/>
            <person name="Matheny P.B."/>
            <person name="Labbe J."/>
            <person name="Martin F."/>
        </authorList>
    </citation>
    <scope>NUCLEOTIDE SEQUENCE</scope>
    <source>
        <strain evidence="1">FP105234-sp</strain>
    </source>
</reference>
<protein>
    <submittedName>
        <fullName evidence="1">Uncharacterized protein</fullName>
    </submittedName>
</protein>
<comment type="caution">
    <text evidence="1">The sequence shown here is derived from an EMBL/GenBank/DDBJ whole genome shotgun (WGS) entry which is preliminary data.</text>
</comment>
<gene>
    <name evidence="1" type="ORF">FA95DRAFT_535022</name>
</gene>
<accession>A0ACB8RFH1</accession>
<reference evidence="1" key="2">
    <citation type="journal article" date="2022" name="New Phytol.">
        <title>Evolutionary transition to the ectomycorrhizal habit in the genomes of a hyperdiverse lineage of mushroom-forming fungi.</title>
        <authorList>
            <person name="Looney B."/>
            <person name="Miyauchi S."/>
            <person name="Morin E."/>
            <person name="Drula E."/>
            <person name="Courty P.E."/>
            <person name="Kohler A."/>
            <person name="Kuo A."/>
            <person name="LaButti K."/>
            <person name="Pangilinan J."/>
            <person name="Lipzen A."/>
            <person name="Riley R."/>
            <person name="Andreopoulos W."/>
            <person name="He G."/>
            <person name="Johnson J."/>
            <person name="Nolan M."/>
            <person name="Tritt A."/>
            <person name="Barry K.W."/>
            <person name="Grigoriev I.V."/>
            <person name="Nagy L.G."/>
            <person name="Hibbett D."/>
            <person name="Henrissat B."/>
            <person name="Matheny P.B."/>
            <person name="Labbe J."/>
            <person name="Martin F.M."/>
        </authorList>
    </citation>
    <scope>NUCLEOTIDE SEQUENCE</scope>
    <source>
        <strain evidence="1">FP105234-sp</strain>
    </source>
</reference>
<name>A0ACB8RFH1_9AGAM</name>
<dbReference type="Proteomes" id="UP000814033">
    <property type="component" value="Unassembled WGS sequence"/>
</dbReference>
<keyword evidence="2" id="KW-1185">Reference proteome</keyword>
<evidence type="ECO:0000313" key="2">
    <source>
        <dbReference type="Proteomes" id="UP000814033"/>
    </source>
</evidence>
<evidence type="ECO:0000313" key="1">
    <source>
        <dbReference type="EMBL" id="KAI0042755.1"/>
    </source>
</evidence>
<organism evidence="1 2">
    <name type="scientific">Auriscalpium vulgare</name>
    <dbReference type="NCBI Taxonomy" id="40419"/>
    <lineage>
        <taxon>Eukaryota</taxon>
        <taxon>Fungi</taxon>
        <taxon>Dikarya</taxon>
        <taxon>Basidiomycota</taxon>
        <taxon>Agaricomycotina</taxon>
        <taxon>Agaricomycetes</taxon>
        <taxon>Russulales</taxon>
        <taxon>Auriscalpiaceae</taxon>
        <taxon>Auriscalpium</taxon>
    </lineage>
</organism>
<sequence length="166" mass="18529">MAAESARPDYITHLALSRAAQFHGRHERTEQAHHAPRLPASVIPDLRFEQTYLKKITPHIRLERGVRVKGKEKEGDHVAGEVVSVEWGKVIWITARDQVISPLVQGVLWGTATHFMRPVLMSLSAYLWPAHKPPPPMHEGKAAGWLRHLGRSLSGSVGLSTTPSHR</sequence>
<dbReference type="EMBL" id="MU276049">
    <property type="protein sequence ID" value="KAI0042755.1"/>
    <property type="molecule type" value="Genomic_DNA"/>
</dbReference>
<proteinExistence type="predicted"/>